<dbReference type="InterPro" id="IPR021005">
    <property type="entry name" value="Znf_CGNR"/>
</dbReference>
<evidence type="ECO:0000256" key="1">
    <source>
        <dbReference type="SAM" id="MobiDB-lite"/>
    </source>
</evidence>
<dbReference type="InterPro" id="IPR023286">
    <property type="entry name" value="ABATE_dom_sf"/>
</dbReference>
<dbReference type="PANTHER" id="PTHR35525">
    <property type="entry name" value="BLL6575 PROTEIN"/>
    <property type="match status" value="1"/>
</dbReference>
<dbReference type="SUPFAM" id="SSF160904">
    <property type="entry name" value="Jann2411-like"/>
    <property type="match status" value="1"/>
</dbReference>
<protein>
    <submittedName>
        <fullName evidence="3">CGNR zinc finger domain-containing protein</fullName>
    </submittedName>
</protein>
<evidence type="ECO:0000259" key="2">
    <source>
        <dbReference type="Pfam" id="PF11706"/>
    </source>
</evidence>
<accession>A0ABN0YMS6</accession>
<feature type="domain" description="Zinc finger CGNR" evidence="2">
    <location>
        <begin position="146"/>
        <end position="186"/>
    </location>
</feature>
<feature type="region of interest" description="Disordered" evidence="1">
    <location>
        <begin position="178"/>
        <end position="197"/>
    </location>
</feature>
<reference evidence="3 4" key="1">
    <citation type="journal article" date="2019" name="Int. J. Syst. Evol. Microbiol.">
        <title>The Global Catalogue of Microorganisms (GCM) 10K type strain sequencing project: providing services to taxonomists for standard genome sequencing and annotation.</title>
        <authorList>
            <consortium name="The Broad Institute Genomics Platform"/>
            <consortium name="The Broad Institute Genome Sequencing Center for Infectious Disease"/>
            <person name="Wu L."/>
            <person name="Ma J."/>
        </authorList>
    </citation>
    <scope>NUCLEOTIDE SEQUENCE [LARGE SCALE GENOMIC DNA]</scope>
    <source>
        <strain evidence="3 4">JCM 4788</strain>
    </source>
</reference>
<name>A0ABN0YMS6_9ACTN</name>
<dbReference type="InterPro" id="IPR010852">
    <property type="entry name" value="ABATE"/>
</dbReference>
<evidence type="ECO:0000313" key="4">
    <source>
        <dbReference type="Proteomes" id="UP001500879"/>
    </source>
</evidence>
<dbReference type="Pfam" id="PF07336">
    <property type="entry name" value="ABATE"/>
    <property type="match status" value="1"/>
</dbReference>
<gene>
    <name evidence="3" type="ORF">GCM10010357_23110</name>
</gene>
<dbReference type="PANTHER" id="PTHR35525:SF3">
    <property type="entry name" value="BLL6575 PROTEIN"/>
    <property type="match status" value="1"/>
</dbReference>
<evidence type="ECO:0000313" key="3">
    <source>
        <dbReference type="EMBL" id="GAA0401408.1"/>
    </source>
</evidence>
<keyword evidence="4" id="KW-1185">Reference proteome</keyword>
<sequence>MPIMGDDERLAFRLDCGATWLNLLATRGSAFGARPVERIATPERLAEWLDRSEMTPVRPPDEDDLRQVRALRETLRTLALAVAGGEPPPPRAAADVARFLDAQPDPVRLTAAGRLLREPPPTTGAALARIVRQAVDHLTGAERQSLAVCPEHDCRGVFANPTGRRRWCPSPACASRGRVRALRERRRAEAGKDSGKD</sequence>
<dbReference type="EMBL" id="BAAABX010000023">
    <property type="protein sequence ID" value="GAA0401408.1"/>
    <property type="molecule type" value="Genomic_DNA"/>
</dbReference>
<feature type="compositionally biased region" description="Basic and acidic residues" evidence="1">
    <location>
        <begin position="186"/>
        <end position="197"/>
    </location>
</feature>
<dbReference type="Proteomes" id="UP001500879">
    <property type="component" value="Unassembled WGS sequence"/>
</dbReference>
<dbReference type="Gene3D" id="1.10.3300.10">
    <property type="entry name" value="Jann2411-like domain"/>
    <property type="match status" value="1"/>
</dbReference>
<proteinExistence type="predicted"/>
<dbReference type="Pfam" id="PF11706">
    <property type="entry name" value="zf-CGNR"/>
    <property type="match status" value="1"/>
</dbReference>
<organism evidence="3 4">
    <name type="scientific">Streptomyces luteireticuli</name>
    <dbReference type="NCBI Taxonomy" id="173858"/>
    <lineage>
        <taxon>Bacteria</taxon>
        <taxon>Bacillati</taxon>
        <taxon>Actinomycetota</taxon>
        <taxon>Actinomycetes</taxon>
        <taxon>Kitasatosporales</taxon>
        <taxon>Streptomycetaceae</taxon>
        <taxon>Streptomyces</taxon>
    </lineage>
</organism>
<comment type="caution">
    <text evidence="3">The sequence shown here is derived from an EMBL/GenBank/DDBJ whole genome shotgun (WGS) entry which is preliminary data.</text>
</comment>